<dbReference type="AlphaFoldDB" id="A0A3B0T5F5"/>
<name>A0A3B0T5F5_9ZZZZ</name>
<protein>
    <submittedName>
        <fullName evidence="1">Uncharacterized protein</fullName>
    </submittedName>
</protein>
<sequence>MNVLSSPSKSFKIPGFNSDFFGTNSILDDFVIADNVFPNIERGSIVFKIKGELSTENVAIIGQIKAMKLLKDNWDETGALSIPSKVIERSIDIVKLINRFDFNVYLASPGPNNEVLLILKAENREIELIIYPDREKYVKFENMNFIEQGNIDNQKFHSLLEWLIKNE</sequence>
<accession>A0A3B0T5F5</accession>
<proteinExistence type="predicted"/>
<gene>
    <name evidence="1" type="ORF">MNBD_BACTEROID03-2035</name>
</gene>
<evidence type="ECO:0000313" key="1">
    <source>
        <dbReference type="EMBL" id="VAW13555.1"/>
    </source>
</evidence>
<reference evidence="1" key="1">
    <citation type="submission" date="2018-06" db="EMBL/GenBank/DDBJ databases">
        <authorList>
            <person name="Zhirakovskaya E."/>
        </authorList>
    </citation>
    <scope>NUCLEOTIDE SEQUENCE</scope>
</reference>
<dbReference type="EMBL" id="UOEL01000104">
    <property type="protein sequence ID" value="VAW13555.1"/>
    <property type="molecule type" value="Genomic_DNA"/>
</dbReference>
<organism evidence="1">
    <name type="scientific">hydrothermal vent metagenome</name>
    <dbReference type="NCBI Taxonomy" id="652676"/>
    <lineage>
        <taxon>unclassified sequences</taxon>
        <taxon>metagenomes</taxon>
        <taxon>ecological metagenomes</taxon>
    </lineage>
</organism>